<dbReference type="EMBL" id="JANPWB010000013">
    <property type="protein sequence ID" value="KAJ1108579.1"/>
    <property type="molecule type" value="Genomic_DNA"/>
</dbReference>
<sequence length="68" mass="7061">GPFAGWFSFCRGWGAGGLLVLWRCLLSSSAGGGGGLFIVQASVRGPFVCHCVPHGVDKVCQHPCNGDQ</sequence>
<keyword evidence="1" id="KW-0732">Signal</keyword>
<comment type="caution">
    <text evidence="2">The sequence shown here is derived from an EMBL/GenBank/DDBJ whole genome shotgun (WGS) entry which is preliminary data.</text>
</comment>
<gene>
    <name evidence="2" type="ORF">NDU88_005955</name>
</gene>
<feature type="non-terminal residue" evidence="2">
    <location>
        <position position="68"/>
    </location>
</feature>
<feature type="signal peptide" evidence="1">
    <location>
        <begin position="1"/>
        <end position="35"/>
    </location>
</feature>
<name>A0AAV7MZX0_PLEWA</name>
<accession>A0AAV7MZX0</accession>
<organism evidence="2 3">
    <name type="scientific">Pleurodeles waltl</name>
    <name type="common">Iberian ribbed newt</name>
    <dbReference type="NCBI Taxonomy" id="8319"/>
    <lineage>
        <taxon>Eukaryota</taxon>
        <taxon>Metazoa</taxon>
        <taxon>Chordata</taxon>
        <taxon>Craniata</taxon>
        <taxon>Vertebrata</taxon>
        <taxon>Euteleostomi</taxon>
        <taxon>Amphibia</taxon>
        <taxon>Batrachia</taxon>
        <taxon>Caudata</taxon>
        <taxon>Salamandroidea</taxon>
        <taxon>Salamandridae</taxon>
        <taxon>Pleurodelinae</taxon>
        <taxon>Pleurodeles</taxon>
    </lineage>
</organism>
<reference evidence="2" key="1">
    <citation type="journal article" date="2022" name="bioRxiv">
        <title>Sequencing and chromosome-scale assembly of the giantPleurodeles waltlgenome.</title>
        <authorList>
            <person name="Brown T."/>
            <person name="Elewa A."/>
            <person name="Iarovenko S."/>
            <person name="Subramanian E."/>
            <person name="Araus A.J."/>
            <person name="Petzold A."/>
            <person name="Susuki M."/>
            <person name="Suzuki K.-i.T."/>
            <person name="Hayashi T."/>
            <person name="Toyoda A."/>
            <person name="Oliveira C."/>
            <person name="Osipova E."/>
            <person name="Leigh N.D."/>
            <person name="Simon A."/>
            <person name="Yun M.H."/>
        </authorList>
    </citation>
    <scope>NUCLEOTIDE SEQUENCE</scope>
    <source>
        <strain evidence="2">20211129_DDA</strain>
        <tissue evidence="2">Liver</tissue>
    </source>
</reference>
<proteinExistence type="predicted"/>
<dbReference type="AlphaFoldDB" id="A0AAV7MZX0"/>
<feature type="chain" id="PRO_5043720265" evidence="1">
    <location>
        <begin position="36"/>
        <end position="68"/>
    </location>
</feature>
<evidence type="ECO:0000313" key="3">
    <source>
        <dbReference type="Proteomes" id="UP001066276"/>
    </source>
</evidence>
<feature type="non-terminal residue" evidence="2">
    <location>
        <position position="1"/>
    </location>
</feature>
<evidence type="ECO:0000313" key="2">
    <source>
        <dbReference type="EMBL" id="KAJ1108579.1"/>
    </source>
</evidence>
<keyword evidence="3" id="KW-1185">Reference proteome</keyword>
<dbReference type="Proteomes" id="UP001066276">
    <property type="component" value="Chromosome 9"/>
</dbReference>
<evidence type="ECO:0000256" key="1">
    <source>
        <dbReference type="SAM" id="SignalP"/>
    </source>
</evidence>
<protein>
    <submittedName>
        <fullName evidence="2">Uncharacterized protein</fullName>
    </submittedName>
</protein>